<evidence type="ECO:0000313" key="1">
    <source>
        <dbReference type="EMBL" id="ABZ08294.1"/>
    </source>
</evidence>
<sequence length="294" mass="33641">MAGVAATFNFDGSNLQNLFQSRLYYLSEGAPTHAFFISSGNTRNGDLFIGRHFYHGRTELTFECLGLITHHSQAFSNIIGHLIPRDGHDRRMTYCIVFKNGYVCGPSADINQCHAYFLFVRVEHGKRRTKRLQNDICNLISSLFDASIDILGCRNQSRDDVNIGFQANTAHSDRIDHSVLSVDNEFLRDDVQYFTVRRHGYVCSVLQQSLHIRLGYFTIPIRNRYDTARLKALDMIACDSDDYILHRNSCHAFGFLYGQADSRNRLIDVYDDPSVQAIRFRHTDAQNLNSVQLV</sequence>
<dbReference type="EMBL" id="EU016626">
    <property type="protein sequence ID" value="ABZ08294.1"/>
    <property type="molecule type" value="Genomic_DNA"/>
</dbReference>
<name>B3T6T5_9ZZZZ</name>
<dbReference type="AntiFam" id="ANF00128">
    <property type="entry name" value="Shadow ORF (ftsA)"/>
</dbReference>
<organism evidence="1">
    <name type="scientific">uncultured marine microorganism HF4000_APKG2M17</name>
    <dbReference type="NCBI Taxonomy" id="455548"/>
    <lineage>
        <taxon>unclassified sequences</taxon>
        <taxon>environmental samples</taxon>
    </lineage>
</organism>
<reference evidence="1" key="1">
    <citation type="journal article" date="2008" name="ISME J.">
        <title>Genomic patterns of recombination, clonal divergence and environment in marine microbial populations.</title>
        <authorList>
            <person name="Konstantinidis K.T."/>
            <person name="Delong E.F."/>
        </authorList>
    </citation>
    <scope>NUCLEOTIDE SEQUENCE</scope>
</reference>
<gene>
    <name evidence="1" type="ORF">ALOHA_HF4000APKG2M17ctg1g16</name>
</gene>
<accession>B3T6T5</accession>
<proteinExistence type="predicted"/>
<protein>
    <submittedName>
        <fullName evidence="1">Uncharacterized protein</fullName>
    </submittedName>
</protein>
<dbReference type="AlphaFoldDB" id="B3T6T5"/>